<evidence type="ECO:0000256" key="9">
    <source>
        <dbReference type="ARBA" id="ARBA00022722"/>
    </source>
</evidence>
<accession>A0A8A4XB75</accession>
<dbReference type="GO" id="GO:0003724">
    <property type="term" value="F:RNA helicase activity"/>
    <property type="evidence" value="ECO:0007669"/>
    <property type="project" value="InterPro"/>
</dbReference>
<evidence type="ECO:0000256" key="12">
    <source>
        <dbReference type="ARBA" id="ARBA00022759"/>
    </source>
</evidence>
<evidence type="ECO:0000256" key="6">
    <source>
        <dbReference type="ARBA" id="ARBA00022679"/>
    </source>
</evidence>
<dbReference type="GO" id="GO:0016787">
    <property type="term" value="F:hydrolase activity"/>
    <property type="evidence" value="ECO:0007669"/>
    <property type="project" value="UniProtKB-KW"/>
</dbReference>
<proteinExistence type="inferred from homology"/>
<evidence type="ECO:0000256" key="16">
    <source>
        <dbReference type="ARBA" id="ARBA00023268"/>
    </source>
</evidence>
<reference evidence="22" key="1">
    <citation type="submission" date="2020-10" db="EMBL/GenBank/DDBJ databases">
        <title>CRESS DNA virus dark matter in the feces of wild birds.</title>
        <authorList>
            <person name="Yang S."/>
            <person name="Zhang W."/>
        </authorList>
    </citation>
    <scope>NUCLEOTIDE SEQUENCE</scope>
    <source>
        <strain evidence="22">Rfb198cir2</strain>
    </source>
</reference>
<dbReference type="GO" id="GO:0016779">
    <property type="term" value="F:nucleotidyltransferase activity"/>
    <property type="evidence" value="ECO:0007669"/>
    <property type="project" value="UniProtKB-KW"/>
</dbReference>
<keyword evidence="6" id="KW-0808">Transferase</keyword>
<keyword evidence="15" id="KW-0238">DNA-binding</keyword>
<comment type="similarity">
    <text evidence="3">Belongs to the nanoviruses/circoviruses replication-associated protein family.</text>
</comment>
<organism evidence="22">
    <name type="scientific">Tarsiger cyanurus CRESS-DNA-virus sp</name>
    <dbReference type="NCBI Taxonomy" id="2815060"/>
    <lineage>
        <taxon>Viruses</taxon>
        <taxon>Monodnaviria</taxon>
        <taxon>Shotokuvirae</taxon>
        <taxon>Cressdnaviricota</taxon>
    </lineage>
</organism>
<sequence>MPAKSEAAKLSKSKVKRISFTLNNYNDDDERRIRSLASDASYLVVGRERCPTTGTRHLQGFINFSGRITFNQAKVKIGERAHLERTRGTDADNQKYCLKDGDILIEHGCPTAQGQRNDIAAALDVLVASGGCLKRVAEEHGPAYVKYHRGFAAYKILVCPTPPRDFKTNVFVYYGLPGSGKSRLANEMARKHDDDDSARVEDPAGSSTGAEGQQPLQPGHRGTGRGVYYKPRGQWWDGYTGQSSVVIDDFYGWIKYDELLKICDRYPHKVEIKGGYEEFTSKNIFITSNEPVDNWYKFPNYNPAAIFRRITEYIHFEKVNGVFIQNKDNNIHD</sequence>
<evidence type="ECO:0000256" key="4">
    <source>
        <dbReference type="ARBA" id="ARBA00014531"/>
    </source>
</evidence>
<evidence type="ECO:0000256" key="18">
    <source>
        <dbReference type="ARBA" id="ARBA00032243"/>
    </source>
</evidence>
<dbReference type="InterPro" id="IPR000605">
    <property type="entry name" value="Helicase_SF3_ssDNA/RNA_vir"/>
</dbReference>
<keyword evidence="9" id="KW-0540">Nuclease</keyword>
<keyword evidence="8" id="KW-0235">DNA replication</keyword>
<dbReference type="Gene3D" id="3.40.1310.20">
    <property type="match status" value="1"/>
</dbReference>
<dbReference type="GO" id="GO:0003723">
    <property type="term" value="F:RNA binding"/>
    <property type="evidence" value="ECO:0007669"/>
    <property type="project" value="InterPro"/>
</dbReference>
<keyword evidence="12" id="KW-0255">Endonuclease</keyword>
<evidence type="ECO:0000256" key="14">
    <source>
        <dbReference type="ARBA" id="ARBA00023124"/>
    </source>
</evidence>
<keyword evidence="14" id="KW-0190">Covalent protein-DNA linkage</keyword>
<evidence type="ECO:0000256" key="5">
    <source>
        <dbReference type="ARBA" id="ARBA00022562"/>
    </source>
</evidence>
<evidence type="ECO:0000256" key="10">
    <source>
        <dbReference type="ARBA" id="ARBA00022723"/>
    </source>
</evidence>
<evidence type="ECO:0000256" key="17">
    <source>
        <dbReference type="ARBA" id="ARBA00030754"/>
    </source>
</evidence>
<evidence type="ECO:0000256" key="2">
    <source>
        <dbReference type="ARBA" id="ARBA00004147"/>
    </source>
</evidence>
<evidence type="ECO:0000256" key="13">
    <source>
        <dbReference type="ARBA" id="ARBA00022801"/>
    </source>
</evidence>
<dbReference type="GO" id="GO:0046872">
    <property type="term" value="F:metal ion binding"/>
    <property type="evidence" value="ECO:0007669"/>
    <property type="project" value="UniProtKB-KW"/>
</dbReference>
<evidence type="ECO:0000256" key="1">
    <source>
        <dbReference type="ARBA" id="ARBA00001936"/>
    </source>
</evidence>
<dbReference type="Pfam" id="PF00910">
    <property type="entry name" value="RNA_helicase"/>
    <property type="match status" value="1"/>
</dbReference>
<dbReference type="EMBL" id="MW182792">
    <property type="protein sequence ID" value="QTE03441.1"/>
    <property type="molecule type" value="Genomic_DNA"/>
</dbReference>
<comment type="catalytic activity">
    <reaction evidence="19">
        <text>ATP + H2O = ADP + phosphate + H(+)</text>
        <dbReference type="Rhea" id="RHEA:13065"/>
        <dbReference type="ChEBI" id="CHEBI:15377"/>
        <dbReference type="ChEBI" id="CHEBI:15378"/>
        <dbReference type="ChEBI" id="CHEBI:30616"/>
        <dbReference type="ChEBI" id="CHEBI:43474"/>
        <dbReference type="ChEBI" id="CHEBI:456216"/>
    </reaction>
</comment>
<evidence type="ECO:0000256" key="20">
    <source>
        <dbReference type="SAM" id="MobiDB-lite"/>
    </source>
</evidence>
<dbReference type="SUPFAM" id="SSF52540">
    <property type="entry name" value="P-loop containing nucleoside triphosphate hydrolases"/>
    <property type="match status" value="1"/>
</dbReference>
<dbReference type="GO" id="GO:0004519">
    <property type="term" value="F:endonuclease activity"/>
    <property type="evidence" value="ECO:0007669"/>
    <property type="project" value="UniProtKB-KW"/>
</dbReference>
<evidence type="ECO:0000256" key="3">
    <source>
        <dbReference type="ARBA" id="ARBA00008545"/>
    </source>
</evidence>
<dbReference type="GO" id="GO:0042025">
    <property type="term" value="C:host cell nucleus"/>
    <property type="evidence" value="ECO:0007669"/>
    <property type="project" value="UniProtKB-SubCell"/>
</dbReference>
<dbReference type="GO" id="GO:0000166">
    <property type="term" value="F:nucleotide binding"/>
    <property type="evidence" value="ECO:0007669"/>
    <property type="project" value="UniProtKB-KW"/>
</dbReference>
<keyword evidence="11" id="KW-0547">Nucleotide-binding</keyword>
<evidence type="ECO:0000256" key="19">
    <source>
        <dbReference type="ARBA" id="ARBA00049360"/>
    </source>
</evidence>
<feature type="compositionally biased region" description="Basic and acidic residues" evidence="20">
    <location>
        <begin position="188"/>
        <end position="202"/>
    </location>
</feature>
<feature type="compositionally biased region" description="Polar residues" evidence="20">
    <location>
        <begin position="205"/>
        <end position="216"/>
    </location>
</feature>
<keyword evidence="5" id="KW-1048">Host nucleus</keyword>
<dbReference type="GO" id="GO:0006260">
    <property type="term" value="P:DNA replication"/>
    <property type="evidence" value="ECO:0007669"/>
    <property type="project" value="UniProtKB-KW"/>
</dbReference>
<dbReference type="InterPro" id="IPR027417">
    <property type="entry name" value="P-loop_NTPase"/>
</dbReference>
<protein>
    <recommendedName>
        <fullName evidence="4">Replication-associated protein</fullName>
    </recommendedName>
    <alternativeName>
        <fullName evidence="17">ATP-dependent helicase Rep</fullName>
    </alternativeName>
    <alternativeName>
        <fullName evidence="18">RepP</fullName>
    </alternativeName>
</protein>
<comment type="cofactor">
    <cofactor evidence="1">
        <name>Mn(2+)</name>
        <dbReference type="ChEBI" id="CHEBI:29035"/>
    </cofactor>
</comment>
<feature type="domain" description="CRESS-DNA virus Rep endonuclease" evidence="21">
    <location>
        <begin position="12"/>
        <end position="110"/>
    </location>
</feature>
<evidence type="ECO:0000313" key="22">
    <source>
        <dbReference type="EMBL" id="QTE03441.1"/>
    </source>
</evidence>
<keyword evidence="13" id="KW-0378">Hydrolase</keyword>
<evidence type="ECO:0000256" key="7">
    <source>
        <dbReference type="ARBA" id="ARBA00022695"/>
    </source>
</evidence>
<name>A0A8A4XB75_9VIRU</name>
<evidence type="ECO:0000256" key="15">
    <source>
        <dbReference type="ARBA" id="ARBA00023125"/>
    </source>
</evidence>
<keyword evidence="16" id="KW-0511">Multifunctional enzyme</keyword>
<keyword evidence="10" id="KW-0479">Metal-binding</keyword>
<comment type="subcellular location">
    <subcellularLocation>
        <location evidence="2">Host nucleus</location>
    </subcellularLocation>
</comment>
<dbReference type="Pfam" id="PF02407">
    <property type="entry name" value="Viral_Rep"/>
    <property type="match status" value="1"/>
</dbReference>
<feature type="region of interest" description="Disordered" evidence="20">
    <location>
        <begin position="187"/>
        <end position="223"/>
    </location>
</feature>
<keyword evidence="7" id="KW-0548">Nucleotidyltransferase</keyword>
<dbReference type="GO" id="GO:0003677">
    <property type="term" value="F:DNA binding"/>
    <property type="evidence" value="ECO:0007669"/>
    <property type="project" value="UniProtKB-KW"/>
</dbReference>
<evidence type="ECO:0000256" key="8">
    <source>
        <dbReference type="ARBA" id="ARBA00022705"/>
    </source>
</evidence>
<dbReference type="PROSITE" id="PS52020">
    <property type="entry name" value="CRESS_DNA_REP"/>
    <property type="match status" value="1"/>
</dbReference>
<evidence type="ECO:0000259" key="21">
    <source>
        <dbReference type="PROSITE" id="PS52020"/>
    </source>
</evidence>
<dbReference type="InterPro" id="IPR049912">
    <property type="entry name" value="CRESS_DNA_REP"/>
</dbReference>
<evidence type="ECO:0000256" key="11">
    <source>
        <dbReference type="ARBA" id="ARBA00022741"/>
    </source>
</evidence>